<feature type="region of interest" description="Disordered" evidence="12">
    <location>
        <begin position="1"/>
        <end position="20"/>
    </location>
</feature>
<keyword evidence="17" id="KW-1185">Reference proteome</keyword>
<feature type="transmembrane region" description="Helical" evidence="13">
    <location>
        <begin position="260"/>
        <end position="288"/>
    </location>
</feature>
<evidence type="ECO:0000256" key="9">
    <source>
        <dbReference type="ARBA" id="ARBA00022989"/>
    </source>
</evidence>
<feature type="transmembrane region" description="Helical" evidence="13">
    <location>
        <begin position="63"/>
        <end position="81"/>
    </location>
</feature>
<evidence type="ECO:0000313" key="15">
    <source>
        <dbReference type="EMBL" id="KQK23868.1"/>
    </source>
</evidence>
<feature type="transmembrane region" description="Helical" evidence="13">
    <location>
        <begin position="610"/>
        <end position="632"/>
    </location>
</feature>
<dbReference type="InterPro" id="IPR045158">
    <property type="entry name" value="KEA4/5/6-like"/>
</dbReference>
<evidence type="ECO:0000256" key="6">
    <source>
        <dbReference type="ARBA" id="ARBA00022692"/>
    </source>
</evidence>
<keyword evidence="4" id="KW-0813">Transport</keyword>
<evidence type="ECO:0000256" key="8">
    <source>
        <dbReference type="ARBA" id="ARBA00022946"/>
    </source>
</evidence>
<dbReference type="GO" id="GO:0016020">
    <property type="term" value="C:membrane"/>
    <property type="evidence" value="ECO:0007669"/>
    <property type="project" value="UniProtKB-SubCell"/>
</dbReference>
<feature type="compositionally biased region" description="Polar residues" evidence="12">
    <location>
        <begin position="32"/>
        <end position="43"/>
    </location>
</feature>
<keyword evidence="11 13" id="KW-0472">Membrane</keyword>
<dbReference type="EMBL" id="CM000880">
    <property type="protein sequence ID" value="KQK23868.1"/>
    <property type="molecule type" value="Genomic_DNA"/>
</dbReference>
<dbReference type="ExpressionAtlas" id="A0A0Q3KHZ9">
    <property type="expression patterns" value="baseline"/>
</dbReference>
<keyword evidence="7" id="KW-0732">Signal</keyword>
<dbReference type="Pfam" id="PF00999">
    <property type="entry name" value="Na_H_Exchanger"/>
    <property type="match status" value="1"/>
</dbReference>
<feature type="transmembrane region" description="Helical" evidence="13">
    <location>
        <begin position="339"/>
        <end position="361"/>
    </location>
</feature>
<feature type="transmembrane region" description="Helical" evidence="13">
    <location>
        <begin position="308"/>
        <end position="327"/>
    </location>
</feature>
<keyword evidence="10" id="KW-0406">Ion transport</keyword>
<evidence type="ECO:0000256" key="13">
    <source>
        <dbReference type="SAM" id="Phobius"/>
    </source>
</evidence>
<accession>A0A0Q3KHZ9</accession>
<dbReference type="PANTHER" id="PTHR16254:SF20">
    <property type="entry name" value="K(+) EFFLUX ANTIPORTER 5"/>
    <property type="match status" value="1"/>
</dbReference>
<evidence type="ECO:0000313" key="16">
    <source>
        <dbReference type="EnsemblPlants" id="KQK23868"/>
    </source>
</evidence>
<name>A0A0Q3KHZ9_BRADI</name>
<gene>
    <name evidence="16" type="primary">LOC100833971</name>
    <name evidence="15" type="ORF">BRADI_1g76640v3</name>
</gene>
<reference evidence="16" key="3">
    <citation type="submission" date="2018-08" db="UniProtKB">
        <authorList>
            <consortium name="EnsemblPlants"/>
        </authorList>
    </citation>
    <scope>IDENTIFICATION</scope>
    <source>
        <strain evidence="16">cv. Bd21</strain>
    </source>
</reference>
<dbReference type="OrthoDB" id="1654420at2759"/>
<evidence type="ECO:0000256" key="4">
    <source>
        <dbReference type="ARBA" id="ARBA00022448"/>
    </source>
</evidence>
<dbReference type="Gene3D" id="1.20.1530.20">
    <property type="match status" value="1"/>
</dbReference>
<evidence type="ECO:0000313" key="17">
    <source>
        <dbReference type="Proteomes" id="UP000008810"/>
    </source>
</evidence>
<feature type="transmembrane region" description="Helical" evidence="13">
    <location>
        <begin position="367"/>
        <end position="386"/>
    </location>
</feature>
<feature type="region of interest" description="Disordered" evidence="12">
    <location>
        <begin position="27"/>
        <end position="57"/>
    </location>
</feature>
<protein>
    <recommendedName>
        <fullName evidence="14">Cation/H+ exchanger transmembrane domain-containing protein</fullName>
    </recommendedName>
</protein>
<proteinExistence type="predicted"/>
<keyword evidence="6 13" id="KW-0812">Transmembrane</keyword>
<keyword evidence="5" id="KW-0050">Antiport</keyword>
<evidence type="ECO:0000256" key="12">
    <source>
        <dbReference type="SAM" id="MobiDB-lite"/>
    </source>
</evidence>
<evidence type="ECO:0000256" key="1">
    <source>
        <dbReference type="ARBA" id="ARBA00003198"/>
    </source>
</evidence>
<dbReference type="AlphaFoldDB" id="A0A0Q3KHZ9"/>
<dbReference type="STRING" id="15368.A0A0Q3KHZ9"/>
<evidence type="ECO:0000256" key="3">
    <source>
        <dbReference type="ARBA" id="ARBA00004141"/>
    </source>
</evidence>
<comment type="function">
    <text evidence="1">May function as sodium-coupled metabolite transporter across the chloroplast envelope.</text>
</comment>
<reference evidence="15 16" key="1">
    <citation type="journal article" date="2010" name="Nature">
        <title>Genome sequencing and analysis of the model grass Brachypodium distachyon.</title>
        <authorList>
            <consortium name="International Brachypodium Initiative"/>
        </authorList>
    </citation>
    <scope>NUCLEOTIDE SEQUENCE [LARGE SCALE GENOMIC DNA]</scope>
    <source>
        <strain evidence="15 16">Bd21</strain>
    </source>
</reference>
<organism evidence="15">
    <name type="scientific">Brachypodium distachyon</name>
    <name type="common">Purple false brome</name>
    <name type="synonym">Trachynia distachya</name>
    <dbReference type="NCBI Taxonomy" id="15368"/>
    <lineage>
        <taxon>Eukaryota</taxon>
        <taxon>Viridiplantae</taxon>
        <taxon>Streptophyta</taxon>
        <taxon>Embryophyta</taxon>
        <taxon>Tracheophyta</taxon>
        <taxon>Spermatophyta</taxon>
        <taxon>Magnoliopsida</taxon>
        <taxon>Liliopsida</taxon>
        <taxon>Poales</taxon>
        <taxon>Poaceae</taxon>
        <taxon>BOP clade</taxon>
        <taxon>Pooideae</taxon>
        <taxon>Stipodae</taxon>
        <taxon>Brachypodieae</taxon>
        <taxon>Brachypodium</taxon>
    </lineage>
</organism>
<feature type="transmembrane region" description="Helical" evidence="13">
    <location>
        <begin position="426"/>
        <end position="451"/>
    </location>
</feature>
<keyword evidence="9 13" id="KW-1133">Transmembrane helix</keyword>
<feature type="transmembrane region" description="Helical" evidence="13">
    <location>
        <begin position="550"/>
        <end position="572"/>
    </location>
</feature>
<sequence>MLSATAHRGENQSITSPHRLVLVLAGRRRPTTSEPTNQTNQPTFLPEYKSPTPTRHQQQRPSLFLLLPAAVAAAYPIPPAPAPIRMAHGGSSSSPPSRRRFTAAVFAVAVALALAPQLRPAAGRPDKETREKFYGRLVTNGTHNASAEDSIADMFGRVLEKEFSDSDTNETPDKNSFNNSISDHQAVLETVAVITHDRKNDSQLANSSRPFQIGDMFGGQNENSDETETVIDKEDNVFVMSNRKTKYPTLQLDLRLIKDLVVIIVSATGGGIIFSCLGQPVIVGYLLAGSLIGPGGLNLISEMVQVETFAQFGVVFLLFALGLEFSLPKLKAVGPVAVVGGLLQIALFMFLCGLTAVLCGAKTSEGVFVGTFLSMSSTAVVSKFLVEKGSTNALHGQVTIGTLILQDCAVGLLFALIPVLGGSSSLFGGMMSIGKLLLVLSIFVTVAYMMTWSFVPRFLKLMIQLSSQTNELYQLAAVAFCLLLAWCSDYLGLSLELGSFLAGVMISTTDFAHHTLEQVEAIRNLFAALFLASIGMLIHFKFLWNHVDILLAAVILVIIVKSLVITVVIKAFGYNIRTAFVVGLSLAQIGEFAFVLLSRASHLHLIGGKMYLLLLGTTALSLVTTPLIFKLIPVVMQLGILMRWFPSESNVHNEVFKGPSMSPQFHDQDILNETKKK</sequence>
<comment type="subcellular location">
    <subcellularLocation>
        <location evidence="3">Membrane</location>
        <topology evidence="3">Multi-pass membrane protein</topology>
    </subcellularLocation>
    <subcellularLocation>
        <location evidence="2">Plastid</location>
        <location evidence="2">Chloroplast envelope</location>
    </subcellularLocation>
</comment>
<feature type="transmembrane region" description="Helical" evidence="13">
    <location>
        <begin position="472"/>
        <end position="491"/>
    </location>
</feature>
<keyword evidence="8" id="KW-0809">Transit peptide</keyword>
<dbReference type="Proteomes" id="UP000008810">
    <property type="component" value="Chromosome 1"/>
</dbReference>
<dbReference type="InterPro" id="IPR006153">
    <property type="entry name" value="Cation/H_exchanger_TM"/>
</dbReference>
<evidence type="ECO:0000256" key="11">
    <source>
        <dbReference type="ARBA" id="ARBA00023136"/>
    </source>
</evidence>
<reference evidence="15" key="2">
    <citation type="submission" date="2017-06" db="EMBL/GenBank/DDBJ databases">
        <title>WGS assembly of Brachypodium distachyon.</title>
        <authorList>
            <consortium name="The International Brachypodium Initiative"/>
            <person name="Lucas S."/>
            <person name="Harmon-Smith M."/>
            <person name="Lail K."/>
            <person name="Tice H."/>
            <person name="Grimwood J."/>
            <person name="Bruce D."/>
            <person name="Barry K."/>
            <person name="Shu S."/>
            <person name="Lindquist E."/>
            <person name="Wang M."/>
            <person name="Pitluck S."/>
            <person name="Vogel J.P."/>
            <person name="Garvin D.F."/>
            <person name="Mockler T.C."/>
            <person name="Schmutz J."/>
            <person name="Rokhsar D."/>
            <person name="Bevan M.W."/>
        </authorList>
    </citation>
    <scope>NUCLEOTIDE SEQUENCE</scope>
    <source>
        <strain evidence="15">Bd21</strain>
    </source>
</reference>
<dbReference type="InterPro" id="IPR038770">
    <property type="entry name" value="Na+/solute_symporter_sf"/>
</dbReference>
<feature type="transmembrane region" description="Helical" evidence="13">
    <location>
        <begin position="398"/>
        <end position="420"/>
    </location>
</feature>
<feature type="transmembrane region" description="Helical" evidence="13">
    <location>
        <begin position="101"/>
        <end position="118"/>
    </location>
</feature>
<dbReference type="EnsemblPlants" id="KQK23868">
    <property type="protein sequence ID" value="KQK23868"/>
    <property type="gene ID" value="BRADI_1g76640v3"/>
</dbReference>
<evidence type="ECO:0000256" key="7">
    <source>
        <dbReference type="ARBA" id="ARBA00022729"/>
    </source>
</evidence>
<evidence type="ECO:0000259" key="14">
    <source>
        <dbReference type="Pfam" id="PF00999"/>
    </source>
</evidence>
<feature type="transmembrane region" description="Helical" evidence="13">
    <location>
        <begin position="579"/>
        <end position="598"/>
    </location>
</feature>
<feature type="transmembrane region" description="Helical" evidence="13">
    <location>
        <begin position="525"/>
        <end position="544"/>
    </location>
</feature>
<evidence type="ECO:0000256" key="2">
    <source>
        <dbReference type="ARBA" id="ARBA00004119"/>
    </source>
</evidence>
<dbReference type="GO" id="GO:0015386">
    <property type="term" value="F:potassium:proton antiporter activity"/>
    <property type="evidence" value="ECO:0007669"/>
    <property type="project" value="InterPro"/>
</dbReference>
<evidence type="ECO:0000256" key="5">
    <source>
        <dbReference type="ARBA" id="ARBA00022449"/>
    </source>
</evidence>
<dbReference type="PANTHER" id="PTHR16254">
    <property type="entry name" value="POTASSIUM/PROTON ANTIPORTER-RELATED"/>
    <property type="match status" value="1"/>
</dbReference>
<evidence type="ECO:0000256" key="10">
    <source>
        <dbReference type="ARBA" id="ARBA00023065"/>
    </source>
</evidence>
<feature type="domain" description="Cation/H+ exchanger transmembrane" evidence="14">
    <location>
        <begin position="265"/>
        <end position="629"/>
    </location>
</feature>
<dbReference type="GO" id="GO:0009941">
    <property type="term" value="C:chloroplast envelope"/>
    <property type="evidence" value="ECO:0007669"/>
    <property type="project" value="UniProtKB-SubCell"/>
</dbReference>
<dbReference type="Gramene" id="KQK23868">
    <property type="protein sequence ID" value="KQK23868"/>
    <property type="gene ID" value="BRADI_1g76640v3"/>
</dbReference>